<feature type="region of interest" description="Disordered" evidence="7">
    <location>
        <begin position="452"/>
        <end position="472"/>
    </location>
</feature>
<evidence type="ECO:0000256" key="4">
    <source>
        <dbReference type="ARBA" id="ARBA00013280"/>
    </source>
</evidence>
<dbReference type="InterPro" id="IPR049939">
    <property type="entry name" value="NifE-like"/>
</dbReference>
<gene>
    <name evidence="9" type="primary">nifE</name>
    <name evidence="9" type="ORF">PCC6912_54400</name>
</gene>
<feature type="compositionally biased region" description="Basic and acidic residues" evidence="7">
    <location>
        <begin position="452"/>
        <end position="469"/>
    </location>
</feature>
<dbReference type="Proteomes" id="UP000268857">
    <property type="component" value="Unassembled WGS sequence"/>
</dbReference>
<sequence length="500" mass="55016">MRITQGKINELLSESGCEHNQHTHGDKKNKTCKQQAQPGAAQGGCSFDGAMIALVPITDAAHLVHGPIACAGNSWGSRGSLSSGPQLYKFGFTTDLSENDVIFGGEKKLYKAILDIHQRYQPAAVFVYSTCVTALIGEDMDAVCQAAAKKIGVPVIPVNSPGFVGSKNLGNRIAGEVLLEHVVGTAEPEYTTPYDINLIGEYNIAGEMWNVLPLFKKLGIRVLAKMTGDSRYEEICYAHRAKLNVMICSKALINMARKMKERYGIPYIEESFYGVEDMNRCLRNIAAQLGDPDLQERTEKLIAEETAALQEKLAPYRARLKGKRVVLYTGGVKSWSIISAAKDLGMEVVATSTKKSTEEDKARIKELLGQDGITLEKGNPQEILRVINETKAEMLVAGGRNQYTALKARIPFLDINQERHHAYAGYVGMVEMARELDEALYSPVWEQVRKPAPWEEDAANKDTGTRGHWDTGNISASPFLRVSVSPEIHLPLSASFEEEV</sequence>
<accession>A0A433MZH3</accession>
<dbReference type="PANTHER" id="PTHR42956">
    <property type="entry name" value="NITROGENASE IRON-MOLYBDENUM COFACTOR BIOSYNTHESIS PROTEIN NIFE"/>
    <property type="match status" value="1"/>
</dbReference>
<dbReference type="AlphaFoldDB" id="A0A433MZH3"/>
<evidence type="ECO:0000256" key="6">
    <source>
        <dbReference type="RuleBase" id="RU004021"/>
    </source>
</evidence>
<evidence type="ECO:0000256" key="5">
    <source>
        <dbReference type="ARBA" id="ARBA00023231"/>
    </source>
</evidence>
<dbReference type="Gene3D" id="3.40.50.1980">
    <property type="entry name" value="Nitrogenase molybdenum iron protein domain"/>
    <property type="match status" value="1"/>
</dbReference>
<dbReference type="Gene3D" id="3.40.50.12380">
    <property type="entry name" value="Nitrogenase MoFe cofactor biosynthesis protein NifE, C-terminal"/>
    <property type="match status" value="1"/>
</dbReference>
<proteinExistence type="inferred from homology"/>
<dbReference type="Pfam" id="PF00148">
    <property type="entry name" value="Oxidored_nitro"/>
    <property type="match status" value="1"/>
</dbReference>
<dbReference type="UniPathway" id="UPA00782"/>
<evidence type="ECO:0000256" key="7">
    <source>
        <dbReference type="SAM" id="MobiDB-lite"/>
    </source>
</evidence>
<dbReference type="EMBL" id="RSCJ01000032">
    <property type="protein sequence ID" value="RUR73899.1"/>
    <property type="molecule type" value="Genomic_DNA"/>
</dbReference>
<dbReference type="PROSITE" id="PS00699">
    <property type="entry name" value="NITROGENASE_1_1"/>
    <property type="match status" value="1"/>
</dbReference>
<reference evidence="9 10" key="1">
    <citation type="journal article" date="2019" name="Genome Biol. Evol.">
        <title>Day and night: Metabolic profiles and evolutionary relationships of six axenic non-marine cyanobacteria.</title>
        <authorList>
            <person name="Will S.E."/>
            <person name="Henke P."/>
            <person name="Boedeker C."/>
            <person name="Huang S."/>
            <person name="Brinkmann H."/>
            <person name="Rohde M."/>
            <person name="Jarek M."/>
            <person name="Friedl T."/>
            <person name="Seufert S."/>
            <person name="Schumacher M."/>
            <person name="Overmann J."/>
            <person name="Neumann-Schaal M."/>
            <person name="Petersen J."/>
        </authorList>
    </citation>
    <scope>NUCLEOTIDE SEQUENCE [LARGE SCALE GENOMIC DNA]</scope>
    <source>
        <strain evidence="9 10">PCC 6912</strain>
    </source>
</reference>
<dbReference type="PANTHER" id="PTHR42956:SF1">
    <property type="entry name" value="NITROGENASE IRON-MOLYBDENUM COFACTOR BIOSYNTHESIS PROTEIN NIFE"/>
    <property type="match status" value="1"/>
</dbReference>
<dbReference type="SUPFAM" id="SSF53807">
    <property type="entry name" value="Helical backbone' metal receptor"/>
    <property type="match status" value="1"/>
</dbReference>
<feature type="domain" description="Nitrogenase/oxidoreductase component 1" evidence="8">
    <location>
        <begin position="45"/>
        <end position="440"/>
    </location>
</feature>
<dbReference type="NCBIfam" id="TIGR01283">
    <property type="entry name" value="nifE"/>
    <property type="match status" value="1"/>
</dbReference>
<dbReference type="InterPro" id="IPR000510">
    <property type="entry name" value="Nase/OxRdtase_comp1"/>
</dbReference>
<dbReference type="GO" id="GO:0016163">
    <property type="term" value="F:nitrogenase activity"/>
    <property type="evidence" value="ECO:0007669"/>
    <property type="project" value="InterPro"/>
</dbReference>
<comment type="pathway">
    <text evidence="2">Cofactor biosynthesis; Fe-Mo cofactor biosynthesis.</text>
</comment>
<dbReference type="InterPro" id="IPR000318">
    <property type="entry name" value="Nase_comp1_CS"/>
</dbReference>
<dbReference type="InterPro" id="IPR005973">
    <property type="entry name" value="NifE"/>
</dbReference>
<protein>
    <recommendedName>
        <fullName evidence="4">Nitrogenase iron-molybdenum cofactor biosynthesis protein NifE</fullName>
    </recommendedName>
</protein>
<dbReference type="GO" id="GO:0065003">
    <property type="term" value="P:protein-containing complex assembly"/>
    <property type="evidence" value="ECO:0007669"/>
    <property type="project" value="InterPro"/>
</dbReference>
<evidence type="ECO:0000313" key="9">
    <source>
        <dbReference type="EMBL" id="RUR73899.1"/>
    </source>
</evidence>
<evidence type="ECO:0000256" key="3">
    <source>
        <dbReference type="ARBA" id="ARBA00011002"/>
    </source>
</evidence>
<keyword evidence="10" id="KW-1185">Reference proteome</keyword>
<keyword evidence="5 6" id="KW-0535">Nitrogen fixation</keyword>
<name>A0A433MZH3_CHLFR</name>
<dbReference type="CDD" id="cd01968">
    <property type="entry name" value="Nitrogenase_NifE_I"/>
    <property type="match status" value="1"/>
</dbReference>
<comment type="caution">
    <text evidence="9">The sequence shown here is derived from an EMBL/GenBank/DDBJ whole genome shotgun (WGS) entry which is preliminary data.</text>
</comment>
<organism evidence="9 10">
    <name type="scientific">Chlorogloeopsis fritschii PCC 6912</name>
    <dbReference type="NCBI Taxonomy" id="211165"/>
    <lineage>
        <taxon>Bacteria</taxon>
        <taxon>Bacillati</taxon>
        <taxon>Cyanobacteriota</taxon>
        <taxon>Cyanophyceae</taxon>
        <taxon>Nostocales</taxon>
        <taxon>Chlorogloeopsidaceae</taxon>
        <taxon>Chlorogloeopsis</taxon>
    </lineage>
</organism>
<dbReference type="STRING" id="211165.GCA_000317285_06164"/>
<dbReference type="OrthoDB" id="9767044at2"/>
<dbReference type="RefSeq" id="WP_016872356.1">
    <property type="nucleotide sequence ID" value="NZ_AJLN01000143.1"/>
</dbReference>
<evidence type="ECO:0000313" key="10">
    <source>
        <dbReference type="Proteomes" id="UP000268857"/>
    </source>
</evidence>
<evidence type="ECO:0000259" key="8">
    <source>
        <dbReference type="Pfam" id="PF00148"/>
    </source>
</evidence>
<evidence type="ECO:0000256" key="1">
    <source>
        <dbReference type="ARBA" id="ARBA00003171"/>
    </source>
</evidence>
<evidence type="ECO:0000256" key="2">
    <source>
        <dbReference type="ARBA" id="ARBA00005155"/>
    </source>
</evidence>
<comment type="function">
    <text evidence="1">This protein may play a role in the biosynthesis of the prosthetic group of nitrogenase (FeMo cofactor).</text>
</comment>
<comment type="similarity">
    <text evidence="3 6">Belongs to the NifD/NifK/NifE/NifN family.</text>
</comment>